<dbReference type="InterPro" id="IPR036396">
    <property type="entry name" value="Cyt_P450_sf"/>
</dbReference>
<reference evidence="11" key="2">
    <citation type="journal article" date="2023" name="Proc. Natl. Acad. Sci. U.S.A.">
        <title>A global phylogenomic analysis of the shiitake genus Lentinula.</title>
        <authorList>
            <person name="Sierra-Patev S."/>
            <person name="Min B."/>
            <person name="Naranjo-Ortiz M."/>
            <person name="Looney B."/>
            <person name="Konkel Z."/>
            <person name="Slot J.C."/>
            <person name="Sakamoto Y."/>
            <person name="Steenwyk J.L."/>
            <person name="Rokas A."/>
            <person name="Carro J."/>
            <person name="Camarero S."/>
            <person name="Ferreira P."/>
            <person name="Molpeceres G."/>
            <person name="Ruiz-Duenas F.J."/>
            <person name="Serrano A."/>
            <person name="Henrissat B."/>
            <person name="Drula E."/>
            <person name="Hughes K.W."/>
            <person name="Mata J.L."/>
            <person name="Ishikawa N.K."/>
            <person name="Vargas-Isla R."/>
            <person name="Ushijima S."/>
            <person name="Smith C.A."/>
            <person name="Donoghue J."/>
            <person name="Ahrendt S."/>
            <person name="Andreopoulos W."/>
            <person name="He G."/>
            <person name="LaButti K."/>
            <person name="Lipzen A."/>
            <person name="Ng V."/>
            <person name="Riley R."/>
            <person name="Sandor L."/>
            <person name="Barry K."/>
            <person name="Martinez A.T."/>
            <person name="Xiao Y."/>
            <person name="Gibbons J.G."/>
            <person name="Terashima K."/>
            <person name="Grigoriev I.V."/>
            <person name="Hibbett D."/>
        </authorList>
    </citation>
    <scope>NUCLEOTIDE SEQUENCE</scope>
    <source>
        <strain evidence="11">Sp2 HRB7682 ss15</strain>
    </source>
</reference>
<comment type="caution">
    <text evidence="11">The sequence shown here is derived from an EMBL/GenBank/DDBJ whole genome shotgun (WGS) entry which is preliminary data.</text>
</comment>
<protein>
    <submittedName>
        <fullName evidence="11">Cytochrome P450</fullName>
    </submittedName>
</protein>
<sequence>MLRTTMITAEGGATLCALVVHVIFNRVEPRNKTVWFLLLVCLPICLGLGLHSFYASLFVSVFKTLLIFIGSLLSSLIIYRLSPLHPLYGFPGPVLLRISRLASFKILFTGKQHEIYQQLHEKYGPYVRTGPNHLHISDAQAIPYIMNSPRCLKSERYNAVKREDSHARGLLGIVDPKEHSRRRRLWDRGLNTSALKGYQPLLTNRINQFVETLRRESSSNESIDLAKWIAFFSLDFMGDLAWGGVFHSMEDGNDVNGLLNLSQTVTKIHETAGTIPWTRLFYEYLPVSKKTIQQLSFAKRTVLDRIKRGCGETPDLFMYLLGEHDDTIDEPLSLPALVLETSFALIAGTDTSAMTLANSFFYLLSYPDTLSRLTSEIDALNDDLNPNALAGLPYLNAVLNETLRLQPVVPNGVQRVLLPGPSGKGVVVDDRYIPPRTNLQISPYCVQRDPLNFSPHSHCFWPDRWLPNIQDSLRGNDKAEFRHNEQAFFPFSYGPTACAGKSLALMEMRAVLSTVLSKFELAFADGWNPAEWEHNLKDFYTLRGGPLPIVLVPRKVAS</sequence>
<keyword evidence="10" id="KW-1133">Transmembrane helix</keyword>
<feature type="binding site" description="axial binding residue" evidence="8">
    <location>
        <position position="498"/>
    </location>
    <ligand>
        <name>heme</name>
        <dbReference type="ChEBI" id="CHEBI:30413"/>
    </ligand>
    <ligandPart>
        <name>Fe</name>
        <dbReference type="ChEBI" id="CHEBI:18248"/>
    </ligandPart>
</feature>
<dbReference type="GO" id="GO:0020037">
    <property type="term" value="F:heme binding"/>
    <property type="evidence" value="ECO:0007669"/>
    <property type="project" value="InterPro"/>
</dbReference>
<comment type="pathway">
    <text evidence="2">Secondary metabolite biosynthesis.</text>
</comment>
<dbReference type="AlphaFoldDB" id="A0A9W9A7J4"/>
<dbReference type="Gene3D" id="1.10.630.10">
    <property type="entry name" value="Cytochrome P450"/>
    <property type="match status" value="1"/>
</dbReference>
<evidence type="ECO:0000256" key="3">
    <source>
        <dbReference type="ARBA" id="ARBA00010617"/>
    </source>
</evidence>
<keyword evidence="10" id="KW-0472">Membrane</keyword>
<dbReference type="GO" id="GO:0004497">
    <property type="term" value="F:monooxygenase activity"/>
    <property type="evidence" value="ECO:0007669"/>
    <property type="project" value="UniProtKB-KW"/>
</dbReference>
<dbReference type="PROSITE" id="PS00086">
    <property type="entry name" value="CYTOCHROME_P450"/>
    <property type="match status" value="1"/>
</dbReference>
<evidence type="ECO:0000256" key="8">
    <source>
        <dbReference type="PIRSR" id="PIRSR602401-1"/>
    </source>
</evidence>
<dbReference type="InterPro" id="IPR050121">
    <property type="entry name" value="Cytochrome_P450_monoxygenase"/>
</dbReference>
<dbReference type="PRINTS" id="PR00463">
    <property type="entry name" value="EP450I"/>
</dbReference>
<proteinExistence type="inferred from homology"/>
<evidence type="ECO:0000256" key="1">
    <source>
        <dbReference type="ARBA" id="ARBA00001971"/>
    </source>
</evidence>
<dbReference type="InterPro" id="IPR002401">
    <property type="entry name" value="Cyt_P450_E_grp-I"/>
</dbReference>
<dbReference type="InterPro" id="IPR017972">
    <property type="entry name" value="Cyt_P450_CS"/>
</dbReference>
<keyword evidence="7 9" id="KW-0503">Monooxygenase</keyword>
<dbReference type="Proteomes" id="UP001150238">
    <property type="component" value="Unassembled WGS sequence"/>
</dbReference>
<reference evidence="11" key="1">
    <citation type="submission" date="2022-08" db="EMBL/GenBank/DDBJ databases">
        <authorList>
            <consortium name="DOE Joint Genome Institute"/>
            <person name="Min B."/>
            <person name="Riley R."/>
            <person name="Sierra-Patev S."/>
            <person name="Naranjo-Ortiz M."/>
            <person name="Looney B."/>
            <person name="Konkel Z."/>
            <person name="Slot J.C."/>
            <person name="Sakamoto Y."/>
            <person name="Steenwyk J.L."/>
            <person name="Rokas A."/>
            <person name="Carro J."/>
            <person name="Camarero S."/>
            <person name="Ferreira P."/>
            <person name="Molpeceres G."/>
            <person name="Ruiz-Duenas F.J."/>
            <person name="Serrano A."/>
            <person name="Henrissat B."/>
            <person name="Drula E."/>
            <person name="Hughes K.W."/>
            <person name="Mata J.L."/>
            <person name="Ishikawa N.K."/>
            <person name="Vargas-Isla R."/>
            <person name="Ushijima S."/>
            <person name="Smith C.A."/>
            <person name="Ahrendt S."/>
            <person name="Andreopoulos W."/>
            <person name="He G."/>
            <person name="Labutti K."/>
            <person name="Lipzen A."/>
            <person name="Ng V."/>
            <person name="Sandor L."/>
            <person name="Barry K."/>
            <person name="Martinez A.T."/>
            <person name="Xiao Y."/>
            <person name="Gibbons J.G."/>
            <person name="Terashima K."/>
            <person name="Hibbett D.S."/>
            <person name="Grigoriev I.V."/>
        </authorList>
    </citation>
    <scope>NUCLEOTIDE SEQUENCE</scope>
    <source>
        <strain evidence="11">Sp2 HRB7682 ss15</strain>
    </source>
</reference>
<evidence type="ECO:0000256" key="9">
    <source>
        <dbReference type="RuleBase" id="RU000461"/>
    </source>
</evidence>
<accession>A0A9W9A7J4</accession>
<evidence type="ECO:0000256" key="2">
    <source>
        <dbReference type="ARBA" id="ARBA00005179"/>
    </source>
</evidence>
<dbReference type="GO" id="GO:0016705">
    <property type="term" value="F:oxidoreductase activity, acting on paired donors, with incorporation or reduction of molecular oxygen"/>
    <property type="evidence" value="ECO:0007669"/>
    <property type="project" value="InterPro"/>
</dbReference>
<evidence type="ECO:0000256" key="10">
    <source>
        <dbReference type="SAM" id="Phobius"/>
    </source>
</evidence>
<feature type="transmembrane region" description="Helical" evidence="10">
    <location>
        <begin position="36"/>
        <end position="54"/>
    </location>
</feature>
<dbReference type="EMBL" id="JANVFS010000020">
    <property type="protein sequence ID" value="KAJ4476395.1"/>
    <property type="molecule type" value="Genomic_DNA"/>
</dbReference>
<keyword evidence="10" id="KW-0812">Transmembrane</keyword>
<keyword evidence="6 8" id="KW-0408">Iron</keyword>
<keyword evidence="5 9" id="KW-0560">Oxidoreductase</keyword>
<organism evidence="11 12">
    <name type="scientific">Lentinula lateritia</name>
    <dbReference type="NCBI Taxonomy" id="40482"/>
    <lineage>
        <taxon>Eukaryota</taxon>
        <taxon>Fungi</taxon>
        <taxon>Dikarya</taxon>
        <taxon>Basidiomycota</taxon>
        <taxon>Agaricomycotina</taxon>
        <taxon>Agaricomycetes</taxon>
        <taxon>Agaricomycetidae</taxon>
        <taxon>Agaricales</taxon>
        <taxon>Marasmiineae</taxon>
        <taxon>Omphalotaceae</taxon>
        <taxon>Lentinula</taxon>
    </lineage>
</organism>
<comment type="similarity">
    <text evidence="3 9">Belongs to the cytochrome P450 family.</text>
</comment>
<evidence type="ECO:0000256" key="6">
    <source>
        <dbReference type="ARBA" id="ARBA00023004"/>
    </source>
</evidence>
<comment type="cofactor">
    <cofactor evidence="1 8">
        <name>heme</name>
        <dbReference type="ChEBI" id="CHEBI:30413"/>
    </cofactor>
</comment>
<evidence type="ECO:0000256" key="4">
    <source>
        <dbReference type="ARBA" id="ARBA00022723"/>
    </source>
</evidence>
<dbReference type="PRINTS" id="PR00385">
    <property type="entry name" value="P450"/>
</dbReference>
<evidence type="ECO:0000313" key="11">
    <source>
        <dbReference type="EMBL" id="KAJ4476395.1"/>
    </source>
</evidence>
<feature type="transmembrane region" description="Helical" evidence="10">
    <location>
        <begin position="60"/>
        <end position="79"/>
    </location>
</feature>
<dbReference type="PANTHER" id="PTHR24305">
    <property type="entry name" value="CYTOCHROME P450"/>
    <property type="match status" value="1"/>
</dbReference>
<gene>
    <name evidence="11" type="ORF">C8J55DRAFT_516773</name>
</gene>
<dbReference type="SUPFAM" id="SSF48264">
    <property type="entry name" value="Cytochrome P450"/>
    <property type="match status" value="1"/>
</dbReference>
<name>A0A9W9A7J4_9AGAR</name>
<evidence type="ECO:0000313" key="12">
    <source>
        <dbReference type="Proteomes" id="UP001150238"/>
    </source>
</evidence>
<keyword evidence="4 8" id="KW-0479">Metal-binding</keyword>
<dbReference type="PANTHER" id="PTHR24305:SF187">
    <property type="entry name" value="P450, PUTATIVE (EUROFUNG)-RELATED"/>
    <property type="match status" value="1"/>
</dbReference>
<dbReference type="InterPro" id="IPR001128">
    <property type="entry name" value="Cyt_P450"/>
</dbReference>
<feature type="transmembrane region" description="Helical" evidence="10">
    <location>
        <begin position="6"/>
        <end position="24"/>
    </location>
</feature>
<evidence type="ECO:0000256" key="7">
    <source>
        <dbReference type="ARBA" id="ARBA00023033"/>
    </source>
</evidence>
<dbReference type="CDD" id="cd11061">
    <property type="entry name" value="CYP67-like"/>
    <property type="match status" value="1"/>
</dbReference>
<dbReference type="GO" id="GO:0005506">
    <property type="term" value="F:iron ion binding"/>
    <property type="evidence" value="ECO:0007669"/>
    <property type="project" value="InterPro"/>
</dbReference>
<evidence type="ECO:0000256" key="5">
    <source>
        <dbReference type="ARBA" id="ARBA00023002"/>
    </source>
</evidence>
<dbReference type="Pfam" id="PF00067">
    <property type="entry name" value="p450"/>
    <property type="match status" value="1"/>
</dbReference>
<keyword evidence="8 9" id="KW-0349">Heme</keyword>